<gene>
    <name evidence="2" type="ORF">FHX52_2032</name>
</gene>
<feature type="transmembrane region" description="Helical" evidence="1">
    <location>
        <begin position="42"/>
        <end position="59"/>
    </location>
</feature>
<protein>
    <submittedName>
        <fullName evidence="2">Uncharacterized protein</fullName>
    </submittedName>
</protein>
<dbReference type="RefSeq" id="WP_185747178.1">
    <property type="nucleotide sequence ID" value="NZ_BAAAQC010000013.1"/>
</dbReference>
<keyword evidence="1" id="KW-1133">Transmembrane helix</keyword>
<evidence type="ECO:0000313" key="3">
    <source>
        <dbReference type="Proteomes" id="UP000320085"/>
    </source>
</evidence>
<reference evidence="2 3" key="1">
    <citation type="submission" date="2019-06" db="EMBL/GenBank/DDBJ databases">
        <title>Sequencing the genomes of 1000 actinobacteria strains.</title>
        <authorList>
            <person name="Klenk H.-P."/>
        </authorList>
    </citation>
    <scope>NUCLEOTIDE SEQUENCE [LARGE SCALE GENOMIC DNA]</scope>
    <source>
        <strain evidence="2 3">DSM 21776</strain>
    </source>
</reference>
<feature type="transmembrane region" description="Helical" evidence="1">
    <location>
        <begin position="71"/>
        <end position="93"/>
    </location>
</feature>
<evidence type="ECO:0000313" key="2">
    <source>
        <dbReference type="EMBL" id="TQN48877.1"/>
    </source>
</evidence>
<accession>A0A543PXR1</accession>
<feature type="transmembrane region" description="Helical" evidence="1">
    <location>
        <begin position="20"/>
        <end position="36"/>
    </location>
</feature>
<dbReference type="EMBL" id="VFQF01000001">
    <property type="protein sequence ID" value="TQN48877.1"/>
    <property type="molecule type" value="Genomic_DNA"/>
</dbReference>
<keyword evidence="1" id="KW-0812">Transmembrane</keyword>
<proteinExistence type="predicted"/>
<evidence type="ECO:0000256" key="1">
    <source>
        <dbReference type="SAM" id="Phobius"/>
    </source>
</evidence>
<name>A0A543PXR1_9MICO</name>
<sequence>MTEPSREQEIALARERAKRSLPLIAFVLLGLLAISLPLPKRFVAALPLLVAAYLSVRLLRFIKDRPTSEKLWTALSLGIIVAMLLTLVVQVFFYGPVSAYEQCYDQAQTATARASCEQLQRSGLLGTLLS</sequence>
<keyword evidence="1" id="KW-0472">Membrane</keyword>
<dbReference type="Proteomes" id="UP000320085">
    <property type="component" value="Unassembled WGS sequence"/>
</dbReference>
<dbReference type="AlphaFoldDB" id="A0A543PXR1"/>
<comment type="caution">
    <text evidence="2">The sequence shown here is derived from an EMBL/GenBank/DDBJ whole genome shotgun (WGS) entry which is preliminary data.</text>
</comment>
<organism evidence="2 3">
    <name type="scientific">Humibacillus xanthopallidus</name>
    <dbReference type="NCBI Taxonomy" id="412689"/>
    <lineage>
        <taxon>Bacteria</taxon>
        <taxon>Bacillati</taxon>
        <taxon>Actinomycetota</taxon>
        <taxon>Actinomycetes</taxon>
        <taxon>Micrococcales</taxon>
        <taxon>Intrasporangiaceae</taxon>
        <taxon>Humibacillus</taxon>
    </lineage>
</organism>